<gene>
    <name evidence="1" type="ORF">DPEC_G00137550</name>
</gene>
<dbReference type="Proteomes" id="UP001157502">
    <property type="component" value="Chromosome 11"/>
</dbReference>
<evidence type="ECO:0000313" key="1">
    <source>
        <dbReference type="EMBL" id="KAJ8004560.1"/>
    </source>
</evidence>
<keyword evidence="2" id="KW-1185">Reference proteome</keyword>
<comment type="caution">
    <text evidence="1">The sequence shown here is derived from an EMBL/GenBank/DDBJ whole genome shotgun (WGS) entry which is preliminary data.</text>
</comment>
<reference evidence="1" key="1">
    <citation type="submission" date="2021-05" db="EMBL/GenBank/DDBJ databases">
        <authorList>
            <person name="Pan Q."/>
            <person name="Jouanno E."/>
            <person name="Zahm M."/>
            <person name="Klopp C."/>
            <person name="Cabau C."/>
            <person name="Louis A."/>
            <person name="Berthelot C."/>
            <person name="Parey E."/>
            <person name="Roest Crollius H."/>
            <person name="Montfort J."/>
            <person name="Robinson-Rechavi M."/>
            <person name="Bouchez O."/>
            <person name="Lampietro C."/>
            <person name="Lopez Roques C."/>
            <person name="Donnadieu C."/>
            <person name="Postlethwait J."/>
            <person name="Bobe J."/>
            <person name="Dillon D."/>
            <person name="Chandos A."/>
            <person name="von Hippel F."/>
            <person name="Guiguen Y."/>
        </authorList>
    </citation>
    <scope>NUCLEOTIDE SEQUENCE</scope>
    <source>
        <strain evidence="1">YG-Jan2019</strain>
    </source>
</reference>
<protein>
    <submittedName>
        <fullName evidence="1">Uncharacterized protein</fullName>
    </submittedName>
</protein>
<name>A0ACC2GLY8_DALPE</name>
<accession>A0ACC2GLY8</accession>
<organism evidence="1 2">
    <name type="scientific">Dallia pectoralis</name>
    <name type="common">Alaska blackfish</name>
    <dbReference type="NCBI Taxonomy" id="75939"/>
    <lineage>
        <taxon>Eukaryota</taxon>
        <taxon>Metazoa</taxon>
        <taxon>Chordata</taxon>
        <taxon>Craniata</taxon>
        <taxon>Vertebrata</taxon>
        <taxon>Euteleostomi</taxon>
        <taxon>Actinopterygii</taxon>
        <taxon>Neopterygii</taxon>
        <taxon>Teleostei</taxon>
        <taxon>Protacanthopterygii</taxon>
        <taxon>Esociformes</taxon>
        <taxon>Umbridae</taxon>
        <taxon>Dallia</taxon>
    </lineage>
</organism>
<dbReference type="EMBL" id="CM055738">
    <property type="protein sequence ID" value="KAJ8004560.1"/>
    <property type="molecule type" value="Genomic_DNA"/>
</dbReference>
<sequence>MVSCCPCITAHSTVFYKPAVLIAISPGPHLYLSVPSGKDDVSMTVETDSLAYCGVVYEKRPTNLTTAWVCGLARIRLVGVIVHHASNQLGFFLTSHCQLANQITAHLNPLPLEANALGDKCLLIREKRM</sequence>
<evidence type="ECO:0000313" key="2">
    <source>
        <dbReference type="Proteomes" id="UP001157502"/>
    </source>
</evidence>
<proteinExistence type="predicted"/>